<dbReference type="InParanoid" id="C7YHS4"/>
<gene>
    <name evidence="2" type="ORF">NECHADRAFT_75069</name>
</gene>
<dbReference type="AlphaFoldDB" id="C7YHS4"/>
<organism evidence="2 3">
    <name type="scientific">Fusarium vanettenii (strain ATCC MYA-4622 / CBS 123669 / FGSC 9596 / NRRL 45880 / 77-13-4)</name>
    <name type="common">Fusarium solani subsp. pisi</name>
    <dbReference type="NCBI Taxonomy" id="660122"/>
    <lineage>
        <taxon>Eukaryota</taxon>
        <taxon>Fungi</taxon>
        <taxon>Dikarya</taxon>
        <taxon>Ascomycota</taxon>
        <taxon>Pezizomycotina</taxon>
        <taxon>Sordariomycetes</taxon>
        <taxon>Hypocreomycetidae</taxon>
        <taxon>Hypocreales</taxon>
        <taxon>Nectriaceae</taxon>
        <taxon>Fusarium</taxon>
        <taxon>Fusarium solani species complex</taxon>
        <taxon>Fusarium vanettenii</taxon>
    </lineage>
</organism>
<feature type="compositionally biased region" description="Basic and acidic residues" evidence="1">
    <location>
        <begin position="314"/>
        <end position="327"/>
    </location>
</feature>
<dbReference type="OrthoDB" id="5055285at2759"/>
<name>C7YHS4_FUSV7</name>
<dbReference type="GeneID" id="9674621"/>
<feature type="region of interest" description="Disordered" evidence="1">
    <location>
        <begin position="97"/>
        <end position="117"/>
    </location>
</feature>
<dbReference type="HOGENOM" id="CLU_415095_0_0_1"/>
<evidence type="ECO:0000313" key="2">
    <source>
        <dbReference type="EMBL" id="EEU47960.1"/>
    </source>
</evidence>
<dbReference type="EMBL" id="GG698896">
    <property type="protein sequence ID" value="EEU47960.1"/>
    <property type="molecule type" value="Genomic_DNA"/>
</dbReference>
<dbReference type="KEGG" id="nhe:NECHADRAFT_75069"/>
<reference evidence="2 3" key="1">
    <citation type="journal article" date="2009" name="PLoS Genet.">
        <title>The genome of Nectria haematococca: contribution of supernumerary chromosomes to gene expansion.</title>
        <authorList>
            <person name="Coleman J.J."/>
            <person name="Rounsley S.D."/>
            <person name="Rodriguez-Carres M."/>
            <person name="Kuo A."/>
            <person name="Wasmann C.C."/>
            <person name="Grimwood J."/>
            <person name="Schmutz J."/>
            <person name="Taga M."/>
            <person name="White G.J."/>
            <person name="Zhou S."/>
            <person name="Schwartz D.C."/>
            <person name="Freitag M."/>
            <person name="Ma L.J."/>
            <person name="Danchin E.G."/>
            <person name="Henrissat B."/>
            <person name="Coutinho P.M."/>
            <person name="Nelson D.R."/>
            <person name="Straney D."/>
            <person name="Napoli C.A."/>
            <person name="Barker B.M."/>
            <person name="Gribskov M."/>
            <person name="Rep M."/>
            <person name="Kroken S."/>
            <person name="Molnar I."/>
            <person name="Rensing C."/>
            <person name="Kennell J.C."/>
            <person name="Zamora J."/>
            <person name="Farman M.L."/>
            <person name="Selker E.U."/>
            <person name="Salamov A."/>
            <person name="Shapiro H."/>
            <person name="Pangilinan J."/>
            <person name="Lindquist E."/>
            <person name="Lamers C."/>
            <person name="Grigoriev I.V."/>
            <person name="Geiser D.M."/>
            <person name="Covert S.F."/>
            <person name="Temporini E."/>
            <person name="Vanetten H.D."/>
        </authorList>
    </citation>
    <scope>NUCLEOTIDE SEQUENCE [LARGE SCALE GENOMIC DNA]</scope>
    <source>
        <strain evidence="3">ATCC MYA-4622 / CBS 123669 / FGSC 9596 / NRRL 45880 / 77-13-4</strain>
    </source>
</reference>
<sequence>MQTSASFPSALGSRISNFLRGQRPDTHDAESNNNTNMLSHTLKSAKADLRKRFTLSKDKSWTRLDESKPLVSSEGTISSKSTKRSLLNTIFDTKSGRKLHKRARSDPTPQGDGTDQLPELELVLQPYEDARVFSVGTNQALDAVYTATVSSREYYTCTSGSYDTSYEIDEWSISDHGTVLIRRPAGFHPTRSPSLTSCATHCTIYEETPTPETEADDAHDNEPTHPVQESSGTHNTNVGITDNNLRAGFTQPVSMAQINRTMSKVINGKSPFDDIHLGHLKLTLDNSIAELHENDRDAIDGTHVDDDAMNQSHAGEEPFHQRSAHESDDTESIDSIQNNLDQCNVILAAYQGEYNQLQRTHSTHTDDLPDTIRGTNDAESNDDKTNVNDPRPELKNLEFAAEKAALEPYAQACNHWGDPSINPDTLRQGYDQHLEALNRTQSRKFVNNWVQDNTDRFAGTKSADAQLPPTNPPEQNTTDAQNIDRDLDSQDELAEAMYHPQARHVAGLHPHEAIDEHHRLKSSLGHRNDEETRLDRDIDQARERIDARSAQLEHFYALIRQLNEQNEAKAALRREAIYRKVSQTLKTIGAELTQAMARCEEKRELYRELLYREKALVEAVQDEARHLGLGNHTPNELVWAVEQLVAGDSLEYVEESLNSCF</sequence>
<accession>C7YHS4</accession>
<protein>
    <submittedName>
        <fullName evidence="2">Uncharacterized protein</fullName>
    </submittedName>
</protein>
<feature type="region of interest" description="Disordered" evidence="1">
    <location>
        <begin position="299"/>
        <end position="333"/>
    </location>
</feature>
<feature type="region of interest" description="Disordered" evidence="1">
    <location>
        <begin position="1"/>
        <end position="37"/>
    </location>
</feature>
<evidence type="ECO:0000256" key="1">
    <source>
        <dbReference type="SAM" id="MobiDB-lite"/>
    </source>
</evidence>
<proteinExistence type="predicted"/>
<dbReference type="Proteomes" id="UP000005206">
    <property type="component" value="Chromosome 1"/>
</dbReference>
<dbReference type="VEuPathDB" id="FungiDB:NECHADRAFT_75069"/>
<feature type="region of interest" description="Disordered" evidence="1">
    <location>
        <begin position="460"/>
        <end position="481"/>
    </location>
</feature>
<dbReference type="RefSeq" id="XP_003053673.1">
    <property type="nucleotide sequence ID" value="XM_003053627.1"/>
</dbReference>
<evidence type="ECO:0000313" key="3">
    <source>
        <dbReference type="Proteomes" id="UP000005206"/>
    </source>
</evidence>
<feature type="compositionally biased region" description="Polar residues" evidence="1">
    <location>
        <begin position="227"/>
        <end position="240"/>
    </location>
</feature>
<feature type="compositionally biased region" description="Basic and acidic residues" evidence="1">
    <location>
        <begin position="381"/>
        <end position="391"/>
    </location>
</feature>
<keyword evidence="3" id="KW-1185">Reference proteome</keyword>
<feature type="region of interest" description="Disordered" evidence="1">
    <location>
        <begin position="360"/>
        <end position="391"/>
    </location>
</feature>
<feature type="region of interest" description="Disordered" evidence="1">
    <location>
        <begin position="211"/>
        <end position="240"/>
    </location>
</feature>